<sequence length="207" mass="23816">MICKRCQRSLRSGEGLKCGICEPCAHMRCATNLGKELRNNSDKGYRWKCSLCQSYVSNLHSSGSESSRDKNNESLMQIINALNEKVEMVNKIQLPKLNSNLANIKSVAERIADQNEYILRKIDKIDDTRKSEKAVLNASTNRYRKRSVNLTPKLVSMTGNNNDLPTSFPEKTVRYRTRRRSYLLLKIFKILNRKMSKTNKVNSPRKL</sequence>
<dbReference type="AlphaFoldDB" id="A0A8S0Z063"/>
<evidence type="ECO:0000259" key="1">
    <source>
        <dbReference type="PROSITE" id="PS50081"/>
    </source>
</evidence>
<dbReference type="EMBL" id="CADEBC010000205">
    <property type="protein sequence ID" value="CAB3225273.1"/>
    <property type="molecule type" value="Genomic_DNA"/>
</dbReference>
<dbReference type="SUPFAM" id="SSF57903">
    <property type="entry name" value="FYVE/PHD zinc finger"/>
    <property type="match status" value="1"/>
</dbReference>
<comment type="caution">
    <text evidence="2">The sequence shown here is derived from an EMBL/GenBank/DDBJ whole genome shotgun (WGS) entry which is preliminary data.</text>
</comment>
<organism evidence="2 3">
    <name type="scientific">Arctia plantaginis</name>
    <name type="common">Wood tiger moth</name>
    <name type="synonym">Phalaena plantaginis</name>
    <dbReference type="NCBI Taxonomy" id="874455"/>
    <lineage>
        <taxon>Eukaryota</taxon>
        <taxon>Metazoa</taxon>
        <taxon>Ecdysozoa</taxon>
        <taxon>Arthropoda</taxon>
        <taxon>Hexapoda</taxon>
        <taxon>Insecta</taxon>
        <taxon>Pterygota</taxon>
        <taxon>Neoptera</taxon>
        <taxon>Endopterygota</taxon>
        <taxon>Lepidoptera</taxon>
        <taxon>Glossata</taxon>
        <taxon>Ditrysia</taxon>
        <taxon>Noctuoidea</taxon>
        <taxon>Erebidae</taxon>
        <taxon>Arctiinae</taxon>
        <taxon>Arctia</taxon>
    </lineage>
</organism>
<evidence type="ECO:0000313" key="3">
    <source>
        <dbReference type="Proteomes" id="UP000494106"/>
    </source>
</evidence>
<name>A0A8S0Z063_ARCPL</name>
<accession>A0A8S0Z063</accession>
<gene>
    <name evidence="2" type="ORF">APLA_LOCUS2442</name>
</gene>
<protein>
    <recommendedName>
        <fullName evidence="1">Phorbol-ester/DAG-type domain-containing protein</fullName>
    </recommendedName>
</protein>
<dbReference type="OrthoDB" id="336088at2759"/>
<reference evidence="2 3" key="1">
    <citation type="submission" date="2020-04" db="EMBL/GenBank/DDBJ databases">
        <authorList>
            <person name="Wallbank WR R."/>
            <person name="Pardo Diaz C."/>
            <person name="Kozak K."/>
            <person name="Martin S."/>
            <person name="Jiggins C."/>
            <person name="Moest M."/>
            <person name="Warren A I."/>
            <person name="Byers J.R.P. K."/>
            <person name="Montejo-Kovacevich G."/>
            <person name="Yen C E."/>
        </authorList>
    </citation>
    <scope>NUCLEOTIDE SEQUENCE [LARGE SCALE GENOMIC DNA]</scope>
</reference>
<dbReference type="InterPro" id="IPR011011">
    <property type="entry name" value="Znf_FYVE_PHD"/>
</dbReference>
<dbReference type="Proteomes" id="UP000494106">
    <property type="component" value="Unassembled WGS sequence"/>
</dbReference>
<proteinExistence type="predicted"/>
<keyword evidence="3" id="KW-1185">Reference proteome</keyword>
<dbReference type="InterPro" id="IPR002219">
    <property type="entry name" value="PKC_DAG/PE"/>
</dbReference>
<feature type="domain" description="Phorbol-ester/DAG-type" evidence="1">
    <location>
        <begin position="1"/>
        <end position="37"/>
    </location>
</feature>
<evidence type="ECO:0000313" key="2">
    <source>
        <dbReference type="EMBL" id="CAB3225273.1"/>
    </source>
</evidence>
<dbReference type="PROSITE" id="PS50081">
    <property type="entry name" value="ZF_DAG_PE_2"/>
    <property type="match status" value="1"/>
</dbReference>